<accession>M9R1Z0</accession>
<organism evidence="2 3">
    <name type="scientific">Octadecabacter antarcticus 307</name>
    <dbReference type="NCBI Taxonomy" id="391626"/>
    <lineage>
        <taxon>Bacteria</taxon>
        <taxon>Pseudomonadati</taxon>
        <taxon>Pseudomonadota</taxon>
        <taxon>Alphaproteobacteria</taxon>
        <taxon>Rhodobacterales</taxon>
        <taxon>Roseobacteraceae</taxon>
        <taxon>Octadecabacter</taxon>
    </lineage>
</organism>
<dbReference type="Proteomes" id="UP000005307">
    <property type="component" value="Chromosome"/>
</dbReference>
<dbReference type="SUPFAM" id="SSF55729">
    <property type="entry name" value="Acyl-CoA N-acyltransferases (Nat)"/>
    <property type="match status" value="1"/>
</dbReference>
<dbReference type="PANTHER" id="PTHR43415">
    <property type="entry name" value="SPERMIDINE N(1)-ACETYLTRANSFERASE"/>
    <property type="match status" value="1"/>
</dbReference>
<feature type="domain" description="N-acetyltransferase" evidence="1">
    <location>
        <begin position="1"/>
        <end position="154"/>
    </location>
</feature>
<keyword evidence="3" id="KW-1185">Reference proteome</keyword>
<evidence type="ECO:0000313" key="3">
    <source>
        <dbReference type="Proteomes" id="UP000005307"/>
    </source>
</evidence>
<proteinExistence type="predicted"/>
<reference evidence="2 3" key="1">
    <citation type="journal article" date="2013" name="PLoS ONE">
        <title>Poles Apart: Arctic and Antarctic Octadecabacter strains Share High Genome Plasticity and a New Type of Xanthorhodopsin.</title>
        <authorList>
            <person name="Vollmers J."/>
            <person name="Voget S."/>
            <person name="Dietrich S."/>
            <person name="Gollnow K."/>
            <person name="Smits M."/>
            <person name="Meyer K."/>
            <person name="Brinkhoff T."/>
            <person name="Simon M."/>
            <person name="Daniel R."/>
        </authorList>
    </citation>
    <scope>NUCLEOTIDE SEQUENCE [LARGE SCALE GENOMIC DNA]</scope>
    <source>
        <strain evidence="2 3">307</strain>
    </source>
</reference>
<dbReference type="STRING" id="391626.OAN307_c09340"/>
<dbReference type="GO" id="GO:0016747">
    <property type="term" value="F:acyltransferase activity, transferring groups other than amino-acyl groups"/>
    <property type="evidence" value="ECO:0007669"/>
    <property type="project" value="InterPro"/>
</dbReference>
<dbReference type="AlphaFoldDB" id="M9R1Z0"/>
<name>M9R1Z0_9RHOB</name>
<dbReference type="eggNOG" id="COG1247">
    <property type="taxonomic scope" value="Bacteria"/>
</dbReference>
<dbReference type="RefSeq" id="WP_015498697.1">
    <property type="nucleotide sequence ID" value="NC_020911.1"/>
</dbReference>
<protein>
    <recommendedName>
        <fullName evidence="1">N-acetyltransferase domain-containing protein</fullName>
    </recommendedName>
</protein>
<dbReference type="Pfam" id="PF13302">
    <property type="entry name" value="Acetyltransf_3"/>
    <property type="match status" value="1"/>
</dbReference>
<dbReference type="PANTHER" id="PTHR43415:SF3">
    <property type="entry name" value="GNAT-FAMILY ACETYLTRANSFERASE"/>
    <property type="match status" value="1"/>
</dbReference>
<dbReference type="OrthoDB" id="9788924at2"/>
<dbReference type="InterPro" id="IPR000182">
    <property type="entry name" value="GNAT_dom"/>
</dbReference>
<dbReference type="InterPro" id="IPR016181">
    <property type="entry name" value="Acyl_CoA_acyltransferase"/>
</dbReference>
<evidence type="ECO:0000313" key="2">
    <source>
        <dbReference type="EMBL" id="AGI66654.1"/>
    </source>
</evidence>
<dbReference type="HOGENOM" id="CLU_013985_29_0_5"/>
<dbReference type="EMBL" id="CP003740">
    <property type="protein sequence ID" value="AGI66654.1"/>
    <property type="molecule type" value="Genomic_DNA"/>
</dbReference>
<evidence type="ECO:0000259" key="1">
    <source>
        <dbReference type="PROSITE" id="PS51186"/>
    </source>
</evidence>
<dbReference type="PROSITE" id="PS51186">
    <property type="entry name" value="GNAT"/>
    <property type="match status" value="1"/>
</dbReference>
<sequence length="210" mass="23712">MRLRPATMADARRLFDWRNDPATRAASVTTVPVSWEDHLTWMEASLSQSRRHLHIAEGDIGPLGSLRLDDCLEGTELSITLAPEARGRGLAASLLRLATTEKGLYLARIRPENTASRRAFEAAGFQFIRHSDSMDWFRKDSQESNMTPEQIEAKLRLIDGIEQVRSKNNVNWMNLLRVALKANPEATLELVRDINSKDNEVSELFAKLGE</sequence>
<gene>
    <name evidence="2" type="ORF">OAN307_c09340</name>
</gene>
<dbReference type="KEGG" id="oat:OAN307_c09340"/>
<dbReference type="Gene3D" id="3.40.630.30">
    <property type="match status" value="1"/>
</dbReference>